<proteinExistence type="predicted"/>
<dbReference type="EMBL" id="LR130778">
    <property type="protein sequence ID" value="VDN47278.1"/>
    <property type="molecule type" value="Genomic_DNA"/>
</dbReference>
<reference evidence="1 2" key="1">
    <citation type="submission" date="2018-09" db="EMBL/GenBank/DDBJ databases">
        <authorList>
            <person name="Postec A."/>
        </authorList>
    </citation>
    <scope>NUCLEOTIDE SEQUENCE [LARGE SCALE GENOMIC DNA]</scope>
    <source>
        <strain evidence="1">70B-A</strain>
    </source>
</reference>
<organism evidence="1 2">
    <name type="scientific">Petrocella atlantisensis</name>
    <dbReference type="NCBI Taxonomy" id="2173034"/>
    <lineage>
        <taxon>Bacteria</taxon>
        <taxon>Bacillati</taxon>
        <taxon>Bacillota</taxon>
        <taxon>Clostridia</taxon>
        <taxon>Lachnospirales</taxon>
        <taxon>Vallitaleaceae</taxon>
        <taxon>Petrocella</taxon>
    </lineage>
</organism>
<gene>
    <name evidence="1" type="ORF">PATL70BA_1394</name>
</gene>
<accession>A0A3P7PEF4</accession>
<sequence length="51" mass="6438">MKYRIISLSIWEQLEVDKARRIKREEKISYRNGYLCRDRCHRHYFNVYIST</sequence>
<evidence type="ECO:0000313" key="1">
    <source>
        <dbReference type="EMBL" id="VDN47278.1"/>
    </source>
</evidence>
<evidence type="ECO:0000313" key="2">
    <source>
        <dbReference type="Proteomes" id="UP000279029"/>
    </source>
</evidence>
<name>A0A3P7PEF4_9FIRM</name>
<dbReference type="KEGG" id="cbar:PATL70BA_1394"/>
<dbReference type="Proteomes" id="UP000279029">
    <property type="component" value="Chromosome"/>
</dbReference>
<dbReference type="AlphaFoldDB" id="A0A3P7PEF4"/>
<keyword evidence="2" id="KW-1185">Reference proteome</keyword>
<protein>
    <submittedName>
        <fullName evidence="1">Uncharacterized protein</fullName>
    </submittedName>
</protein>